<dbReference type="PANTHER" id="PTHR42789:SF1">
    <property type="entry name" value="D-ISOMER SPECIFIC 2-HYDROXYACID DEHYDROGENASE FAMILY PROTEIN (AFU_ORTHOLOGUE AFUA_6G10090)"/>
    <property type="match status" value="1"/>
</dbReference>
<dbReference type="GO" id="GO:0006564">
    <property type="term" value="P:L-serine biosynthetic process"/>
    <property type="evidence" value="ECO:0007669"/>
    <property type="project" value="UniProtKB-ARBA"/>
</dbReference>
<dbReference type="PANTHER" id="PTHR42789">
    <property type="entry name" value="D-ISOMER SPECIFIC 2-HYDROXYACID DEHYDROGENASE FAMILY PROTEIN (AFU_ORTHOLOGUE AFUA_6G10090)"/>
    <property type="match status" value="1"/>
</dbReference>
<comment type="similarity">
    <text evidence="1 5">Belongs to the D-isomer specific 2-hydroxyacid dehydrogenase family.</text>
</comment>
<accession>A0A0G0BDH7</accession>
<reference evidence="8 9" key="1">
    <citation type="journal article" date="2015" name="Nature">
        <title>rRNA introns, odd ribosomes, and small enigmatic genomes across a large radiation of phyla.</title>
        <authorList>
            <person name="Brown C.T."/>
            <person name="Hug L.A."/>
            <person name="Thomas B.C."/>
            <person name="Sharon I."/>
            <person name="Castelle C.J."/>
            <person name="Singh A."/>
            <person name="Wilkins M.J."/>
            <person name="Williams K.H."/>
            <person name="Banfield J.F."/>
        </authorList>
    </citation>
    <scope>NUCLEOTIDE SEQUENCE [LARGE SCALE GENOMIC DNA]</scope>
</reference>
<keyword evidence="3 5" id="KW-0560">Oxidoreductase</keyword>
<dbReference type="SUPFAM" id="SSF51735">
    <property type="entry name" value="NAD(P)-binding Rossmann-fold domains"/>
    <property type="match status" value="1"/>
</dbReference>
<dbReference type="PATRIC" id="fig|1618485.3.peg.436"/>
<comment type="caution">
    <text evidence="8">The sequence shown here is derived from an EMBL/GenBank/DDBJ whole genome shotgun (WGS) entry which is preliminary data.</text>
</comment>
<dbReference type="SUPFAM" id="SSF52283">
    <property type="entry name" value="Formate/glycerate dehydrogenase catalytic domain-like"/>
    <property type="match status" value="1"/>
</dbReference>
<dbReference type="Proteomes" id="UP000034127">
    <property type="component" value="Unassembled WGS sequence"/>
</dbReference>
<dbReference type="Gene3D" id="3.40.50.720">
    <property type="entry name" value="NAD(P)-binding Rossmann-like Domain"/>
    <property type="match status" value="2"/>
</dbReference>
<proteinExistence type="inferred from homology"/>
<evidence type="ECO:0000256" key="5">
    <source>
        <dbReference type="RuleBase" id="RU003719"/>
    </source>
</evidence>
<evidence type="ECO:0000259" key="7">
    <source>
        <dbReference type="Pfam" id="PF02826"/>
    </source>
</evidence>
<organism evidence="8 9">
    <name type="scientific">Candidatus Roizmanbacteria bacterium GW2011_GWC2_35_12</name>
    <dbReference type="NCBI Taxonomy" id="1618485"/>
    <lineage>
        <taxon>Bacteria</taxon>
        <taxon>Candidatus Roizmaniibacteriota</taxon>
    </lineage>
</organism>
<dbReference type="Pfam" id="PF02826">
    <property type="entry name" value="2-Hacid_dh_C"/>
    <property type="match status" value="1"/>
</dbReference>
<dbReference type="PROSITE" id="PS00065">
    <property type="entry name" value="D_2_HYDROXYACID_DH_1"/>
    <property type="match status" value="1"/>
</dbReference>
<dbReference type="InterPro" id="IPR029752">
    <property type="entry name" value="D-isomer_DH_CS1"/>
</dbReference>
<dbReference type="GO" id="GO:0047545">
    <property type="term" value="F:(S)-2-hydroxyglutarate dehydrogenase activity"/>
    <property type="evidence" value="ECO:0007669"/>
    <property type="project" value="UniProtKB-ARBA"/>
</dbReference>
<dbReference type="AlphaFoldDB" id="A0A0G0BDH7"/>
<dbReference type="Pfam" id="PF00389">
    <property type="entry name" value="2-Hacid_dh"/>
    <property type="match status" value="1"/>
</dbReference>
<sequence length="293" mass="32632">MKVLIADKIDDKVLKLHLSKSVKFDYRPEVTPEHLLKIIKNYEGLIVRSRTKVTEKIINRGKKLKAIGRAGSGLDNIDLITAKKNNIVVVNTPGANSNAVVELTLGLIFSLLRKLENAYSSMKDGLWLKKDLKGQELKGKAVGIIGYGNIGKKLKTVLESLGVKTYFFSRHKKNVGLKELFAKSDIVTIHLSLTAETENIINNKMLFLMKPSSYLINISRGGVIEEESLYHALKNNKIAGAALDVYWSEPLPPDSKWRKLNNVIMTPHIGASTSEALTRATSEIMEKVIKNLK</sequence>
<dbReference type="InterPro" id="IPR006140">
    <property type="entry name" value="D-isomer_DH_NAD-bd"/>
</dbReference>
<feature type="domain" description="D-isomer specific 2-hydroxyacid dehydrogenase NAD-binding" evidence="7">
    <location>
        <begin position="105"/>
        <end position="270"/>
    </location>
</feature>
<evidence type="ECO:0000256" key="3">
    <source>
        <dbReference type="ARBA" id="ARBA00023002"/>
    </source>
</evidence>
<dbReference type="InterPro" id="IPR050857">
    <property type="entry name" value="D-2-hydroxyacid_DH"/>
</dbReference>
<name>A0A0G0BDH7_9BACT</name>
<gene>
    <name evidence="8" type="ORF">UR63_C0013G0023</name>
</gene>
<dbReference type="InterPro" id="IPR036291">
    <property type="entry name" value="NAD(P)-bd_dom_sf"/>
</dbReference>
<dbReference type="FunFam" id="3.40.50.720:FF:000041">
    <property type="entry name" value="D-3-phosphoglycerate dehydrogenase"/>
    <property type="match status" value="1"/>
</dbReference>
<dbReference type="EMBL" id="LBPX01000013">
    <property type="protein sequence ID" value="KKP67489.1"/>
    <property type="molecule type" value="Genomic_DNA"/>
</dbReference>
<dbReference type="CDD" id="cd12173">
    <property type="entry name" value="PGDH_4"/>
    <property type="match status" value="1"/>
</dbReference>
<protein>
    <submittedName>
        <fullName evidence="8">D-3-phosphoglycerate dehydrogenase</fullName>
    </submittedName>
</protein>
<dbReference type="PROSITE" id="PS00671">
    <property type="entry name" value="D_2_HYDROXYACID_DH_3"/>
    <property type="match status" value="1"/>
</dbReference>
<evidence type="ECO:0000313" key="9">
    <source>
        <dbReference type="Proteomes" id="UP000034127"/>
    </source>
</evidence>
<evidence type="ECO:0000259" key="6">
    <source>
        <dbReference type="Pfam" id="PF00389"/>
    </source>
</evidence>
<evidence type="ECO:0000313" key="8">
    <source>
        <dbReference type="EMBL" id="KKP67489.1"/>
    </source>
</evidence>
<evidence type="ECO:0000256" key="4">
    <source>
        <dbReference type="ARBA" id="ARBA00023027"/>
    </source>
</evidence>
<dbReference type="GO" id="GO:0004617">
    <property type="term" value="F:phosphoglycerate dehydrogenase activity"/>
    <property type="evidence" value="ECO:0007669"/>
    <property type="project" value="UniProtKB-ARBA"/>
</dbReference>
<keyword evidence="2" id="KW-0028">Amino-acid biosynthesis</keyword>
<dbReference type="InterPro" id="IPR029753">
    <property type="entry name" value="D-isomer_DH_CS"/>
</dbReference>
<dbReference type="GO" id="GO:0051287">
    <property type="term" value="F:NAD binding"/>
    <property type="evidence" value="ECO:0007669"/>
    <property type="project" value="InterPro"/>
</dbReference>
<evidence type="ECO:0000256" key="2">
    <source>
        <dbReference type="ARBA" id="ARBA00022605"/>
    </source>
</evidence>
<keyword evidence="4" id="KW-0520">NAD</keyword>
<evidence type="ECO:0000256" key="1">
    <source>
        <dbReference type="ARBA" id="ARBA00005854"/>
    </source>
</evidence>
<dbReference type="InterPro" id="IPR006139">
    <property type="entry name" value="D-isomer_2_OHA_DH_cat_dom"/>
</dbReference>
<feature type="domain" description="D-isomer specific 2-hydroxyacid dehydrogenase catalytic" evidence="6">
    <location>
        <begin position="3"/>
        <end position="291"/>
    </location>
</feature>